<keyword evidence="1" id="KW-0812">Transmembrane</keyword>
<keyword evidence="1" id="KW-0472">Membrane</keyword>
<name>A0A1V1NXT3_9BACT</name>
<evidence type="ECO:0000256" key="1">
    <source>
        <dbReference type="SAM" id="Phobius"/>
    </source>
</evidence>
<gene>
    <name evidence="2" type="ORF">OMM_11723</name>
</gene>
<evidence type="ECO:0000313" key="3">
    <source>
        <dbReference type="Proteomes" id="UP000189670"/>
    </source>
</evidence>
<sequence length="79" mass="9213">KESILVGEMKRMVAGMKKRYKMILVFALKFICLGVFLLLAKNTPRIWVIKQTNGKLFYQHGILTHENSKIVFFILTLEI</sequence>
<organism evidence="2 3">
    <name type="scientific">Candidatus Magnetoglobus multicellularis str. Araruama</name>
    <dbReference type="NCBI Taxonomy" id="890399"/>
    <lineage>
        <taxon>Bacteria</taxon>
        <taxon>Pseudomonadati</taxon>
        <taxon>Thermodesulfobacteriota</taxon>
        <taxon>Desulfobacteria</taxon>
        <taxon>Desulfobacterales</taxon>
        <taxon>Desulfobacteraceae</taxon>
        <taxon>Candidatus Magnetoglobus</taxon>
    </lineage>
</organism>
<dbReference type="AlphaFoldDB" id="A0A1V1NXT3"/>
<feature type="non-terminal residue" evidence="2">
    <location>
        <position position="1"/>
    </location>
</feature>
<comment type="caution">
    <text evidence="2">The sequence shown here is derived from an EMBL/GenBank/DDBJ whole genome shotgun (WGS) entry which is preliminary data.</text>
</comment>
<protein>
    <submittedName>
        <fullName evidence="2">Uncharacterized protein</fullName>
    </submittedName>
</protein>
<evidence type="ECO:0000313" key="2">
    <source>
        <dbReference type="EMBL" id="ETR67326.1"/>
    </source>
</evidence>
<dbReference type="EMBL" id="ATBP01001441">
    <property type="protein sequence ID" value="ETR67326.1"/>
    <property type="molecule type" value="Genomic_DNA"/>
</dbReference>
<accession>A0A1V1NXT3</accession>
<feature type="transmembrane region" description="Helical" evidence="1">
    <location>
        <begin position="20"/>
        <end position="40"/>
    </location>
</feature>
<reference evidence="3" key="1">
    <citation type="submission" date="2012-11" db="EMBL/GenBank/DDBJ databases">
        <authorList>
            <person name="Lucero-Rivera Y.E."/>
            <person name="Tovar-Ramirez D."/>
        </authorList>
    </citation>
    <scope>NUCLEOTIDE SEQUENCE [LARGE SCALE GENOMIC DNA]</scope>
    <source>
        <strain evidence="3">Araruama</strain>
    </source>
</reference>
<dbReference type="Proteomes" id="UP000189670">
    <property type="component" value="Unassembled WGS sequence"/>
</dbReference>
<keyword evidence="1" id="KW-1133">Transmembrane helix</keyword>
<proteinExistence type="predicted"/>